<evidence type="ECO:0000313" key="3">
    <source>
        <dbReference type="EMBL" id="CAK5275303.1"/>
    </source>
</evidence>
<dbReference type="Proteomes" id="UP001295794">
    <property type="component" value="Unassembled WGS sequence"/>
</dbReference>
<feature type="transmembrane region" description="Helical" evidence="1">
    <location>
        <begin position="263"/>
        <end position="281"/>
    </location>
</feature>
<proteinExistence type="predicted"/>
<dbReference type="InterPro" id="IPR038213">
    <property type="entry name" value="IFI6/IFI27-like_sf"/>
</dbReference>
<dbReference type="EMBL" id="CAVNYO010000405">
    <property type="protein sequence ID" value="CAK5275303.1"/>
    <property type="molecule type" value="Genomic_DNA"/>
</dbReference>
<accession>A0AAD2Q4H3</accession>
<gene>
    <name evidence="3" type="ORF">MYCIT1_LOCUS22990</name>
</gene>
<dbReference type="Gene3D" id="6.10.110.10">
    <property type="match status" value="1"/>
</dbReference>
<keyword evidence="4" id="KW-1185">Reference proteome</keyword>
<comment type="caution">
    <text evidence="3">The sequence shown here is derived from an EMBL/GenBank/DDBJ whole genome shotgun (WGS) entry which is preliminary data.</text>
</comment>
<evidence type="ECO:0000256" key="2">
    <source>
        <dbReference type="SAM" id="SignalP"/>
    </source>
</evidence>
<feature type="transmembrane region" description="Helical" evidence="1">
    <location>
        <begin position="231"/>
        <end position="251"/>
    </location>
</feature>
<keyword evidence="1" id="KW-1133">Transmembrane helix</keyword>
<name>A0AAD2Q4H3_9AGAR</name>
<sequence>MLLLSTAHILPLFSIVALTVEPTAAVSLPIYLGAALSAVFFPSLHLGWNNKNTFESSSSYNLDNFWTDLRNLGDGARSYSEGVIADAVKQSEQLKAGVAEFRDYAEKALDASTVLLNLAAPDASLIEKRGDQHTLALTQSEIVADLENALEAVVQELQAMFPAPDLAPGHAQRLEVVTIALDKAGAALIGVLAEHGYNKTRVSEHWNATLAPAISGLTVLLGDFAEQNPNLFAALLFLLAAMMLPAPFFLLRPLLRLFGFGPLGPVQGLAIVVLGSTAAWAQRLFFGANVPKGSWFAMLQRAGMKTILGF</sequence>
<evidence type="ECO:0000313" key="4">
    <source>
        <dbReference type="Proteomes" id="UP001295794"/>
    </source>
</evidence>
<feature type="chain" id="PRO_5042253866" evidence="2">
    <location>
        <begin position="26"/>
        <end position="310"/>
    </location>
</feature>
<keyword evidence="1" id="KW-0472">Membrane</keyword>
<organism evidence="3 4">
    <name type="scientific">Mycena citricolor</name>
    <dbReference type="NCBI Taxonomy" id="2018698"/>
    <lineage>
        <taxon>Eukaryota</taxon>
        <taxon>Fungi</taxon>
        <taxon>Dikarya</taxon>
        <taxon>Basidiomycota</taxon>
        <taxon>Agaricomycotina</taxon>
        <taxon>Agaricomycetes</taxon>
        <taxon>Agaricomycetidae</taxon>
        <taxon>Agaricales</taxon>
        <taxon>Marasmiineae</taxon>
        <taxon>Mycenaceae</taxon>
        <taxon>Mycena</taxon>
    </lineage>
</organism>
<reference evidence="3" key="1">
    <citation type="submission" date="2023-11" db="EMBL/GenBank/DDBJ databases">
        <authorList>
            <person name="De Vega J J."/>
            <person name="De Vega J J."/>
        </authorList>
    </citation>
    <scope>NUCLEOTIDE SEQUENCE</scope>
</reference>
<dbReference type="AlphaFoldDB" id="A0AAD2Q4H3"/>
<keyword evidence="2" id="KW-0732">Signal</keyword>
<protein>
    <submittedName>
        <fullName evidence="3">Uncharacterized protein</fullName>
    </submittedName>
</protein>
<keyword evidence="1" id="KW-0812">Transmembrane</keyword>
<feature type="signal peptide" evidence="2">
    <location>
        <begin position="1"/>
        <end position="25"/>
    </location>
</feature>
<evidence type="ECO:0000256" key="1">
    <source>
        <dbReference type="SAM" id="Phobius"/>
    </source>
</evidence>